<name>A0A3M2M250_9ACTN</name>
<keyword evidence="5" id="KW-1185">Reference proteome</keyword>
<dbReference type="GO" id="GO:0005886">
    <property type="term" value="C:plasma membrane"/>
    <property type="evidence" value="ECO:0007669"/>
    <property type="project" value="TreeGrafter"/>
</dbReference>
<dbReference type="Proteomes" id="UP000282674">
    <property type="component" value="Unassembled WGS sequence"/>
</dbReference>
<comment type="similarity">
    <text evidence="1">Belongs to the peptidase A24 family.</text>
</comment>
<comment type="caution">
    <text evidence="4">The sequence shown here is derived from an EMBL/GenBank/DDBJ whole genome shotgun (WGS) entry which is preliminary data.</text>
</comment>
<keyword evidence="2" id="KW-1133">Transmembrane helix</keyword>
<keyword evidence="2" id="KW-0472">Membrane</keyword>
<feature type="transmembrane region" description="Helical" evidence="2">
    <location>
        <begin position="89"/>
        <end position="109"/>
    </location>
</feature>
<feature type="transmembrane region" description="Helical" evidence="2">
    <location>
        <begin position="42"/>
        <end position="61"/>
    </location>
</feature>
<dbReference type="InterPro" id="IPR000045">
    <property type="entry name" value="Prepilin_IV_endopep_pep"/>
</dbReference>
<dbReference type="Pfam" id="PF01478">
    <property type="entry name" value="Peptidase_A24"/>
    <property type="match status" value="1"/>
</dbReference>
<dbReference type="PANTHER" id="PTHR30487:SF0">
    <property type="entry name" value="PREPILIN LEADER PEPTIDASE_N-METHYLTRANSFERASE-RELATED"/>
    <property type="match status" value="1"/>
</dbReference>
<dbReference type="GO" id="GO:0006465">
    <property type="term" value="P:signal peptide processing"/>
    <property type="evidence" value="ECO:0007669"/>
    <property type="project" value="TreeGrafter"/>
</dbReference>
<dbReference type="InterPro" id="IPR050882">
    <property type="entry name" value="Prepilin_peptidase/N-MTase"/>
</dbReference>
<evidence type="ECO:0000313" key="4">
    <source>
        <dbReference type="EMBL" id="RMI42555.1"/>
    </source>
</evidence>
<gene>
    <name evidence="4" type="ORF">EBO15_19135</name>
</gene>
<feature type="transmembrane region" description="Helical" evidence="2">
    <location>
        <begin position="19"/>
        <end position="36"/>
    </location>
</feature>
<keyword evidence="2" id="KW-0812">Transmembrane</keyword>
<feature type="domain" description="Prepilin type IV endopeptidase peptidase" evidence="3">
    <location>
        <begin position="47"/>
        <end position="153"/>
    </location>
</feature>
<dbReference type="PANTHER" id="PTHR30487">
    <property type="entry name" value="TYPE 4 PREPILIN-LIKE PROTEINS LEADER PEPTIDE-PROCESSING ENZYME"/>
    <property type="match status" value="1"/>
</dbReference>
<dbReference type="Gene3D" id="1.20.120.1220">
    <property type="match status" value="1"/>
</dbReference>
<feature type="transmembrane region" description="Helical" evidence="2">
    <location>
        <begin position="136"/>
        <end position="158"/>
    </location>
</feature>
<evidence type="ECO:0000256" key="1">
    <source>
        <dbReference type="ARBA" id="ARBA00005801"/>
    </source>
</evidence>
<reference evidence="4 5" key="1">
    <citation type="submission" date="2018-10" db="EMBL/GenBank/DDBJ databases">
        <title>Isolation from soil.</title>
        <authorList>
            <person name="Hu J."/>
        </authorList>
    </citation>
    <scope>NUCLEOTIDE SEQUENCE [LARGE SCALE GENOMIC DNA]</scope>
    <source>
        <strain evidence="4 5">NEAU-Ht49</strain>
    </source>
</reference>
<organism evidence="4 5">
    <name type="scientific">Actinomadura harenae</name>
    <dbReference type="NCBI Taxonomy" id="2483351"/>
    <lineage>
        <taxon>Bacteria</taxon>
        <taxon>Bacillati</taxon>
        <taxon>Actinomycetota</taxon>
        <taxon>Actinomycetes</taxon>
        <taxon>Streptosporangiales</taxon>
        <taxon>Thermomonosporaceae</taxon>
        <taxon>Actinomadura</taxon>
    </lineage>
</organism>
<evidence type="ECO:0000259" key="3">
    <source>
        <dbReference type="Pfam" id="PF01478"/>
    </source>
</evidence>
<accession>A0A3M2M250</accession>
<dbReference type="RefSeq" id="WP_122195774.1">
    <property type="nucleotide sequence ID" value="NZ_JBHSKC010000007.1"/>
</dbReference>
<dbReference type="GO" id="GO:0004190">
    <property type="term" value="F:aspartic-type endopeptidase activity"/>
    <property type="evidence" value="ECO:0007669"/>
    <property type="project" value="InterPro"/>
</dbReference>
<dbReference type="EMBL" id="RFFG01000032">
    <property type="protein sequence ID" value="RMI42555.1"/>
    <property type="molecule type" value="Genomic_DNA"/>
</dbReference>
<evidence type="ECO:0000256" key="2">
    <source>
        <dbReference type="SAM" id="Phobius"/>
    </source>
</evidence>
<dbReference type="OrthoDB" id="2087435at2"/>
<dbReference type="AlphaFoldDB" id="A0A3M2M250"/>
<proteinExistence type="inferred from homology"/>
<protein>
    <submittedName>
        <fullName evidence="4">Prepilin peptidase</fullName>
    </submittedName>
</protein>
<sequence>MSAPVWSVRADWTEPLRNAWTLAGCAALALVLAFRAPDPAAIPAFAFLGVLCVLLGVVDVARKRLPDPLTLPSVPIAGALLAVADPSRWFGMLVGAGVLFLVFAVQWFAVPNAIGFGDVKLAPVLGLYLGWLGRPAWITGLFGMFVLGGLFALALLLFRRAGRKDQIPYGPFMLAGTLLAVLAHA</sequence>
<evidence type="ECO:0000313" key="5">
    <source>
        <dbReference type="Proteomes" id="UP000282674"/>
    </source>
</evidence>